<sequence length="82" mass="9490">MITMNSDTLRKFRAVYNLNQTELAQLVGVSFQLIVSIETGRRPVTHRMQALMVHNLGLTSDKLAWLDEEYARITKLKESLRK</sequence>
<organism evidence="2 3">
    <name type="scientific">Paenibacillus marchantiophytorum</name>
    <dbReference type="NCBI Taxonomy" id="1619310"/>
    <lineage>
        <taxon>Bacteria</taxon>
        <taxon>Bacillati</taxon>
        <taxon>Bacillota</taxon>
        <taxon>Bacilli</taxon>
        <taxon>Bacillales</taxon>
        <taxon>Paenibacillaceae</taxon>
        <taxon>Paenibacillus</taxon>
    </lineage>
</organism>
<keyword evidence="3" id="KW-1185">Reference proteome</keyword>
<protein>
    <recommendedName>
        <fullName evidence="1">HTH cro/C1-type domain-containing protein</fullName>
    </recommendedName>
</protein>
<dbReference type="Proteomes" id="UP000615455">
    <property type="component" value="Unassembled WGS sequence"/>
</dbReference>
<dbReference type="SMART" id="SM00530">
    <property type="entry name" value="HTH_XRE"/>
    <property type="match status" value="1"/>
</dbReference>
<gene>
    <name evidence="2" type="ORF">GCM10008018_60420</name>
</gene>
<dbReference type="InterPro" id="IPR001387">
    <property type="entry name" value="Cro/C1-type_HTH"/>
</dbReference>
<proteinExistence type="predicted"/>
<dbReference type="Gene3D" id="1.10.260.40">
    <property type="entry name" value="lambda repressor-like DNA-binding domains"/>
    <property type="match status" value="1"/>
</dbReference>
<evidence type="ECO:0000259" key="1">
    <source>
        <dbReference type="PROSITE" id="PS50943"/>
    </source>
</evidence>
<dbReference type="SUPFAM" id="SSF47413">
    <property type="entry name" value="lambda repressor-like DNA-binding domains"/>
    <property type="match status" value="1"/>
</dbReference>
<reference evidence="3" key="1">
    <citation type="journal article" date="2019" name="Int. J. Syst. Evol. Microbiol.">
        <title>The Global Catalogue of Microorganisms (GCM) 10K type strain sequencing project: providing services to taxonomists for standard genome sequencing and annotation.</title>
        <authorList>
            <consortium name="The Broad Institute Genomics Platform"/>
            <consortium name="The Broad Institute Genome Sequencing Center for Infectious Disease"/>
            <person name="Wu L."/>
            <person name="Ma J."/>
        </authorList>
    </citation>
    <scope>NUCLEOTIDE SEQUENCE [LARGE SCALE GENOMIC DNA]</scope>
    <source>
        <strain evidence="3">CGMCC 1.15043</strain>
    </source>
</reference>
<dbReference type="RefSeq" id="WP_189018945.1">
    <property type="nucleotide sequence ID" value="NZ_BMHE01000050.1"/>
</dbReference>
<evidence type="ECO:0000313" key="2">
    <source>
        <dbReference type="EMBL" id="GGA06468.1"/>
    </source>
</evidence>
<dbReference type="CDD" id="cd00093">
    <property type="entry name" value="HTH_XRE"/>
    <property type="match status" value="1"/>
</dbReference>
<dbReference type="InterPro" id="IPR010982">
    <property type="entry name" value="Lambda_DNA-bd_dom_sf"/>
</dbReference>
<name>A0ABQ1FE05_9BACL</name>
<comment type="caution">
    <text evidence="2">The sequence shown here is derived from an EMBL/GenBank/DDBJ whole genome shotgun (WGS) entry which is preliminary data.</text>
</comment>
<evidence type="ECO:0000313" key="3">
    <source>
        <dbReference type="Proteomes" id="UP000615455"/>
    </source>
</evidence>
<dbReference type="EMBL" id="BMHE01000050">
    <property type="protein sequence ID" value="GGA06468.1"/>
    <property type="molecule type" value="Genomic_DNA"/>
</dbReference>
<dbReference type="PROSITE" id="PS50943">
    <property type="entry name" value="HTH_CROC1"/>
    <property type="match status" value="1"/>
</dbReference>
<feature type="domain" description="HTH cro/C1-type" evidence="1">
    <location>
        <begin position="9"/>
        <end position="63"/>
    </location>
</feature>
<accession>A0ABQ1FE05</accession>
<dbReference type="Pfam" id="PF01381">
    <property type="entry name" value="HTH_3"/>
    <property type="match status" value="1"/>
</dbReference>